<comment type="caution">
    <text evidence="1">The sequence shown here is derived from an EMBL/GenBank/DDBJ whole genome shotgun (WGS) entry which is preliminary data.</text>
</comment>
<keyword evidence="2" id="KW-1185">Reference proteome</keyword>
<sequence>MDRSGLIEAVAHRTAGGGALPPEDIGRVIDALFGTVTEAGALAQALKEGRTVTLVGFGSFRYADGEAALRPGKALDEFLHGDVG</sequence>
<dbReference type="Proteomes" id="UP001183777">
    <property type="component" value="Unassembled WGS sequence"/>
</dbReference>
<evidence type="ECO:0000313" key="1">
    <source>
        <dbReference type="EMBL" id="MDT0432756.1"/>
    </source>
</evidence>
<dbReference type="GO" id="GO:0003677">
    <property type="term" value="F:DNA binding"/>
    <property type="evidence" value="ECO:0007669"/>
    <property type="project" value="UniProtKB-KW"/>
</dbReference>
<organism evidence="1 2">
    <name type="scientific">Streptomyces salyersiae</name>
    <dbReference type="NCBI Taxonomy" id="3075530"/>
    <lineage>
        <taxon>Bacteria</taxon>
        <taxon>Bacillati</taxon>
        <taxon>Actinomycetota</taxon>
        <taxon>Actinomycetes</taxon>
        <taxon>Kitasatosporales</taxon>
        <taxon>Streptomycetaceae</taxon>
        <taxon>Streptomyces</taxon>
    </lineage>
</organism>
<dbReference type="Pfam" id="PF00216">
    <property type="entry name" value="Bac_DNA_binding"/>
    <property type="match status" value="1"/>
</dbReference>
<dbReference type="InterPro" id="IPR000119">
    <property type="entry name" value="Hist_DNA-bd"/>
</dbReference>
<proteinExistence type="predicted"/>
<dbReference type="EMBL" id="JAVREX010000028">
    <property type="protein sequence ID" value="MDT0432756.1"/>
    <property type="molecule type" value="Genomic_DNA"/>
</dbReference>
<reference evidence="2" key="1">
    <citation type="submission" date="2023-07" db="EMBL/GenBank/DDBJ databases">
        <title>30 novel species of actinomycetes from the DSMZ collection.</title>
        <authorList>
            <person name="Nouioui I."/>
        </authorList>
    </citation>
    <scope>NUCLEOTIDE SEQUENCE [LARGE SCALE GENOMIC DNA]</scope>
    <source>
        <strain evidence="2">DSM 41770</strain>
    </source>
</reference>
<dbReference type="SUPFAM" id="SSF47729">
    <property type="entry name" value="IHF-like DNA-binding proteins"/>
    <property type="match status" value="1"/>
</dbReference>
<accession>A0ABU2RVQ1</accession>
<name>A0ABU2RVQ1_9ACTN</name>
<keyword evidence="1" id="KW-0238">DNA-binding</keyword>
<dbReference type="RefSeq" id="WP_200696027.1">
    <property type="nucleotide sequence ID" value="NZ_JAVREX010000028.1"/>
</dbReference>
<dbReference type="Gene3D" id="4.10.520.10">
    <property type="entry name" value="IHF-like DNA-binding proteins"/>
    <property type="match status" value="1"/>
</dbReference>
<evidence type="ECO:0000313" key="2">
    <source>
        <dbReference type="Proteomes" id="UP001183777"/>
    </source>
</evidence>
<protein>
    <submittedName>
        <fullName evidence="1">HU family DNA-binding protein</fullName>
    </submittedName>
</protein>
<dbReference type="InterPro" id="IPR010992">
    <property type="entry name" value="IHF-like_DNA-bd_dom_sf"/>
</dbReference>
<gene>
    <name evidence="1" type="ORF">RM649_34715</name>
</gene>